<dbReference type="EMBL" id="BMAO01020943">
    <property type="protein sequence ID" value="GFQ70891.1"/>
    <property type="molecule type" value="Genomic_DNA"/>
</dbReference>
<evidence type="ECO:0000313" key="1">
    <source>
        <dbReference type="EMBL" id="GFQ70891.1"/>
    </source>
</evidence>
<keyword evidence="2" id="KW-1185">Reference proteome</keyword>
<reference evidence="1" key="1">
    <citation type="submission" date="2020-07" db="EMBL/GenBank/DDBJ databases">
        <title>Multicomponent nature underlies the extraordinary mechanical properties of spider dragline silk.</title>
        <authorList>
            <person name="Kono N."/>
            <person name="Nakamura H."/>
            <person name="Mori M."/>
            <person name="Yoshida Y."/>
            <person name="Ohtoshi R."/>
            <person name="Malay A.D."/>
            <person name="Moran D.A.P."/>
            <person name="Tomita M."/>
            <person name="Numata K."/>
            <person name="Arakawa K."/>
        </authorList>
    </citation>
    <scope>NUCLEOTIDE SEQUENCE</scope>
</reference>
<protein>
    <submittedName>
        <fullName evidence="1">Uncharacterized protein</fullName>
    </submittedName>
</protein>
<organism evidence="1 2">
    <name type="scientific">Trichonephila clavata</name>
    <name type="common">Joro spider</name>
    <name type="synonym">Nephila clavata</name>
    <dbReference type="NCBI Taxonomy" id="2740835"/>
    <lineage>
        <taxon>Eukaryota</taxon>
        <taxon>Metazoa</taxon>
        <taxon>Ecdysozoa</taxon>
        <taxon>Arthropoda</taxon>
        <taxon>Chelicerata</taxon>
        <taxon>Arachnida</taxon>
        <taxon>Araneae</taxon>
        <taxon>Araneomorphae</taxon>
        <taxon>Entelegynae</taxon>
        <taxon>Araneoidea</taxon>
        <taxon>Nephilidae</taxon>
        <taxon>Trichonephila</taxon>
    </lineage>
</organism>
<proteinExistence type="predicted"/>
<gene>
    <name evidence="1" type="ORF">TNCT_341391</name>
</gene>
<evidence type="ECO:0000313" key="2">
    <source>
        <dbReference type="Proteomes" id="UP000887116"/>
    </source>
</evidence>
<accession>A0A8X6KES6</accession>
<sequence length="95" mass="10751">MIPPLQLNHSSACSTSMNIVCIYFRIRLFNHCFMTHHTGSEPDTKVWDGIGIPLSHPLMQMKLPSSTNLTCYTLLLSQHPRGLSPTRKETTIHSM</sequence>
<dbReference type="Proteomes" id="UP000887116">
    <property type="component" value="Unassembled WGS sequence"/>
</dbReference>
<comment type="caution">
    <text evidence="1">The sequence shown here is derived from an EMBL/GenBank/DDBJ whole genome shotgun (WGS) entry which is preliminary data.</text>
</comment>
<dbReference type="AlphaFoldDB" id="A0A8X6KES6"/>
<name>A0A8X6KES6_TRICU</name>